<dbReference type="AlphaFoldDB" id="A0AAW1NNL0"/>
<reference evidence="12 13" key="1">
    <citation type="journal article" date="2024" name="Nat. Commun.">
        <title>Phylogenomics reveals the evolutionary origins of lichenization in chlorophyte algae.</title>
        <authorList>
            <person name="Puginier C."/>
            <person name="Libourel C."/>
            <person name="Otte J."/>
            <person name="Skaloud P."/>
            <person name="Haon M."/>
            <person name="Grisel S."/>
            <person name="Petersen M."/>
            <person name="Berrin J.G."/>
            <person name="Delaux P.M."/>
            <person name="Dal Grande F."/>
            <person name="Keller J."/>
        </authorList>
    </citation>
    <scope>NUCLEOTIDE SEQUENCE [LARGE SCALE GENOMIC DNA]</scope>
    <source>
        <strain evidence="12 13">SAG 2036</strain>
    </source>
</reference>
<dbReference type="GO" id="GO:0006605">
    <property type="term" value="P:protein targeting"/>
    <property type="evidence" value="ECO:0007669"/>
    <property type="project" value="InterPro"/>
</dbReference>
<dbReference type="PROSITE" id="PS01312">
    <property type="entry name" value="SECA"/>
    <property type="match status" value="1"/>
</dbReference>
<dbReference type="SMART" id="SM00957">
    <property type="entry name" value="SecA_DEAD"/>
    <property type="match status" value="1"/>
</dbReference>
<evidence type="ECO:0000256" key="1">
    <source>
        <dbReference type="ARBA" id="ARBA00012047"/>
    </source>
</evidence>
<dbReference type="InterPro" id="IPR014018">
    <property type="entry name" value="SecA_motor_DEAD"/>
</dbReference>
<keyword evidence="8" id="KW-0472">Membrane</keyword>
<evidence type="ECO:0000256" key="3">
    <source>
        <dbReference type="ARBA" id="ARBA00022741"/>
    </source>
</evidence>
<dbReference type="GO" id="GO:0009941">
    <property type="term" value="C:chloroplast envelope"/>
    <property type="evidence" value="ECO:0007669"/>
    <property type="project" value="TreeGrafter"/>
</dbReference>
<dbReference type="InterPro" id="IPR014001">
    <property type="entry name" value="Helicase_ATP-bd"/>
</dbReference>
<dbReference type="InterPro" id="IPR044722">
    <property type="entry name" value="SecA_SF2_C"/>
</dbReference>
<dbReference type="EMBL" id="JALJOQ010000215">
    <property type="protein sequence ID" value="KAK9789034.1"/>
    <property type="molecule type" value="Genomic_DNA"/>
</dbReference>
<evidence type="ECO:0000256" key="7">
    <source>
        <dbReference type="ARBA" id="ARBA00023010"/>
    </source>
</evidence>
<dbReference type="PROSITE" id="PS51192">
    <property type="entry name" value="HELICASE_ATP_BIND_1"/>
    <property type="match status" value="1"/>
</dbReference>
<dbReference type="InterPro" id="IPR020937">
    <property type="entry name" value="SecA_CS"/>
</dbReference>
<feature type="domain" description="Helicase ATP-binding" evidence="10">
    <location>
        <begin position="112"/>
        <end position="253"/>
    </location>
</feature>
<dbReference type="HAMAP" id="MF_01382">
    <property type="entry name" value="SecA"/>
    <property type="match status" value="1"/>
</dbReference>
<dbReference type="Gene3D" id="3.40.50.300">
    <property type="entry name" value="P-loop containing nucleotide triphosphate hydrolases"/>
    <property type="match status" value="2"/>
</dbReference>
<dbReference type="Proteomes" id="UP001465755">
    <property type="component" value="Unassembled WGS sequence"/>
</dbReference>
<dbReference type="Gene3D" id="3.90.1440.10">
    <property type="entry name" value="SecA, preprotein cross-linking domain"/>
    <property type="match status" value="1"/>
</dbReference>
<evidence type="ECO:0000256" key="5">
    <source>
        <dbReference type="ARBA" id="ARBA00022927"/>
    </source>
</evidence>
<dbReference type="PANTHER" id="PTHR30612">
    <property type="entry name" value="SECA INNER MEMBRANE COMPONENT OF SEC PROTEIN SECRETION SYSTEM"/>
    <property type="match status" value="1"/>
</dbReference>
<dbReference type="InterPro" id="IPR011130">
    <property type="entry name" value="SecA_preprotein_X-link_dom"/>
</dbReference>
<organism evidence="12 13">
    <name type="scientific">Symbiochloris irregularis</name>
    <dbReference type="NCBI Taxonomy" id="706552"/>
    <lineage>
        <taxon>Eukaryota</taxon>
        <taxon>Viridiplantae</taxon>
        <taxon>Chlorophyta</taxon>
        <taxon>core chlorophytes</taxon>
        <taxon>Trebouxiophyceae</taxon>
        <taxon>Trebouxiales</taxon>
        <taxon>Trebouxiaceae</taxon>
        <taxon>Symbiochloris</taxon>
    </lineage>
</organism>
<keyword evidence="3" id="KW-0547">Nucleotide-binding</keyword>
<sequence length="1113" mass="123413">MSTASRCRKRCKVSAVSAPEKRGVQWVQQLPSALTDSLASAATQVQQRVTGKATDAQLDRYREIAQHIMSLAPGLMTLSDKQLAAKTREFRSRLSPEALQLPRPRHYEVQLMGAIAMHEGHVAEMQTGEGKTLVAICPLYLNALTGHGVHLVTVNPYLAARDQEWVGSVLRFLGLSVGLAQDSDEPMLRREAFKADVTYTTPSTVAFAYLRDNNLVTDPEHLELARPLHFALVDEADYLMIDQAVNPFLLSSAFGGGHSSRAAVACQIVQQRAQGTGQKENNKFSDPQTSASATIMDLWEDDTLDIAPWGVHLATALRAEHCYLEDVDYIIKDGAVKIIDQASGRIQEKTRWTDLLHTAVEYKHHLDVEMDQPTLCSITVQGLCQLYPRLAGMTGTASTESEELYEVYGLATVSIPTNQPCVRVDRMPTSFLYRPAADRYLCDAVATANDAAQPVLIGTGSVNESNKLLSALHHWVPGLRVGMLNAQPHLVRQEAQIIAQAGLPGTVTIATNMAGRGTDIILGGNTRGLVHIILAQYWYRDLVQDEAELRSLIPVPQSLVEFDSGGMAIRERTSLLACMRAGALSDTLRESDARLKAAFPAGISLEGCESLMDSVLKRVAKLSRKFQRALGPGAERAGVQQFKLLSQQLREFSESELGPFEVATEQGEPVALDLMDARTRQEMATRYAVHAALLLWLWIDLRCRGFEAQVKAAGGLLVISASAQPNQRSVLQLRGRAGRRGDPGASRAFVSYEDEAAKLLQGKYNLADIMRILTKSDDAFEEPLPRLKAVDIQRLMETWLEAPRREMRRYSYQEGQAVNTPKQIGYHVRRSILTGSHEQRTQMLHSYFYAYAEEVVASFIDASQPPEQWHGLAEMVAYIRLVVNPREAQPNAMPMTLHDKYMKPNGLRALDNLRQNIYHGIIPLANVGKTHVLGDASAEHTATSIQMGLRGLRGDDSLPSNHGFHQLPVHIQAELLERRQASEGINTASPFSGRWAREARRLAAHLAEDLVVAWSCLRLPSIREAFKPFQAAFHLSGAGTKNTVEAWQMSVMLHALDVIWADFLNDCTHIRRSTMLRSSSSAPEARLEFEAESGLMFVRLMERFRRKLRLPTA</sequence>
<evidence type="ECO:0000256" key="6">
    <source>
        <dbReference type="ARBA" id="ARBA00022967"/>
    </source>
</evidence>
<feature type="domain" description="SecA family profile" evidence="11">
    <location>
        <begin position="43"/>
        <end position="781"/>
    </location>
</feature>
<dbReference type="PRINTS" id="PR00906">
    <property type="entry name" value="SECA"/>
</dbReference>
<dbReference type="InterPro" id="IPR027417">
    <property type="entry name" value="P-loop_NTPase"/>
</dbReference>
<evidence type="ECO:0000256" key="9">
    <source>
        <dbReference type="ARBA" id="ARBA00034043"/>
    </source>
</evidence>
<dbReference type="SMART" id="SM00958">
    <property type="entry name" value="SecA_PP_bind"/>
    <property type="match status" value="1"/>
</dbReference>
<evidence type="ECO:0000256" key="2">
    <source>
        <dbReference type="ARBA" id="ARBA00022448"/>
    </source>
</evidence>
<dbReference type="Pfam" id="PF21090">
    <property type="entry name" value="P-loop_SecA"/>
    <property type="match status" value="2"/>
</dbReference>
<comment type="catalytic activity">
    <reaction evidence="9">
        <text>ATP + H2O + chloroplast-proteinSide 1 = ADP + phosphate + chloroplast-proteinSide 2.</text>
        <dbReference type="EC" id="7.4.2.4"/>
    </reaction>
</comment>
<dbReference type="PANTHER" id="PTHR30612:SF11">
    <property type="entry name" value="PROTEIN TRANSLOCASE SUBUNIT SECA2, CHLOROPLASTIC"/>
    <property type="match status" value="1"/>
</dbReference>
<keyword evidence="2" id="KW-0813">Transport</keyword>
<keyword evidence="13" id="KW-1185">Reference proteome</keyword>
<evidence type="ECO:0000259" key="10">
    <source>
        <dbReference type="PROSITE" id="PS51192"/>
    </source>
</evidence>
<gene>
    <name evidence="12" type="ORF">WJX73_001031</name>
</gene>
<proteinExistence type="inferred from homology"/>
<evidence type="ECO:0000313" key="13">
    <source>
        <dbReference type="Proteomes" id="UP001465755"/>
    </source>
</evidence>
<name>A0AAW1NNL0_9CHLO</name>
<dbReference type="GO" id="GO:0016020">
    <property type="term" value="C:membrane"/>
    <property type="evidence" value="ECO:0007669"/>
    <property type="project" value="InterPro"/>
</dbReference>
<dbReference type="InterPro" id="IPR036670">
    <property type="entry name" value="SecA_X-link_sf"/>
</dbReference>
<dbReference type="EC" id="7.4.2.4" evidence="1"/>
<evidence type="ECO:0000256" key="8">
    <source>
        <dbReference type="ARBA" id="ARBA00023136"/>
    </source>
</evidence>
<evidence type="ECO:0000256" key="4">
    <source>
        <dbReference type="ARBA" id="ARBA00022840"/>
    </source>
</evidence>
<dbReference type="GO" id="GO:0016464">
    <property type="term" value="F:chloroplast protein-transporting ATPase activity"/>
    <property type="evidence" value="ECO:0007669"/>
    <property type="project" value="UniProtKB-EC"/>
</dbReference>
<evidence type="ECO:0000313" key="12">
    <source>
        <dbReference type="EMBL" id="KAK9789034.1"/>
    </source>
</evidence>
<dbReference type="SUPFAM" id="SSF52540">
    <property type="entry name" value="P-loop containing nucleoside triphosphate hydrolases"/>
    <property type="match status" value="2"/>
</dbReference>
<dbReference type="Pfam" id="PF07517">
    <property type="entry name" value="SecA_DEAD"/>
    <property type="match status" value="1"/>
</dbReference>
<dbReference type="SUPFAM" id="SSF81767">
    <property type="entry name" value="Pre-protein crosslinking domain of SecA"/>
    <property type="match status" value="1"/>
</dbReference>
<dbReference type="GO" id="GO:0006886">
    <property type="term" value="P:intracellular protein transport"/>
    <property type="evidence" value="ECO:0007669"/>
    <property type="project" value="InterPro"/>
</dbReference>
<dbReference type="Pfam" id="PF01043">
    <property type="entry name" value="SecA_PP_bind"/>
    <property type="match status" value="1"/>
</dbReference>
<keyword evidence="4" id="KW-0067">ATP-binding</keyword>
<protein>
    <recommendedName>
        <fullName evidence="1">chloroplast protein-transporting ATPase</fullName>
        <ecNumber evidence="1">7.4.2.4</ecNumber>
    </recommendedName>
</protein>
<dbReference type="InterPro" id="IPR011115">
    <property type="entry name" value="SecA_DEAD"/>
</dbReference>
<keyword evidence="7" id="KW-0811">Translocation</keyword>
<keyword evidence="5" id="KW-0653">Protein transport</keyword>
<dbReference type="GO" id="GO:0017038">
    <property type="term" value="P:protein import"/>
    <property type="evidence" value="ECO:0007669"/>
    <property type="project" value="InterPro"/>
</dbReference>
<dbReference type="InterPro" id="IPR000185">
    <property type="entry name" value="SecA"/>
</dbReference>
<dbReference type="PROSITE" id="PS51196">
    <property type="entry name" value="SECA_MOTOR_DEAD"/>
    <property type="match status" value="1"/>
</dbReference>
<keyword evidence="6" id="KW-1278">Translocase</keyword>
<dbReference type="CDD" id="cd17928">
    <property type="entry name" value="DEXDc_SecA"/>
    <property type="match status" value="1"/>
</dbReference>
<dbReference type="GO" id="GO:0005524">
    <property type="term" value="F:ATP binding"/>
    <property type="evidence" value="ECO:0007669"/>
    <property type="project" value="UniProtKB-KW"/>
</dbReference>
<accession>A0AAW1NNL0</accession>
<comment type="caution">
    <text evidence="12">The sequence shown here is derived from an EMBL/GenBank/DDBJ whole genome shotgun (WGS) entry which is preliminary data.</text>
</comment>
<evidence type="ECO:0000259" key="11">
    <source>
        <dbReference type="PROSITE" id="PS51196"/>
    </source>
</evidence>